<dbReference type="GO" id="GO:0005634">
    <property type="term" value="C:nucleus"/>
    <property type="evidence" value="ECO:0007669"/>
    <property type="project" value="TreeGrafter"/>
</dbReference>
<dbReference type="VEuPathDB" id="FungiDB:MGL_1401"/>
<dbReference type="Pfam" id="PF09445">
    <property type="entry name" value="Methyltransf_15"/>
    <property type="match status" value="1"/>
</dbReference>
<dbReference type="InterPro" id="IPR029063">
    <property type="entry name" value="SAM-dependent_MTases_sf"/>
</dbReference>
<protein>
    <recommendedName>
        <fullName evidence="1">Trimethylguanosine synthase</fullName>
    </recommendedName>
    <alternativeName>
        <fullName evidence="7">Cap-specific guanine-N(2) methyltransferase</fullName>
    </alternativeName>
</protein>
<evidence type="ECO:0000256" key="4">
    <source>
        <dbReference type="ARBA" id="ARBA00048740"/>
    </source>
</evidence>
<dbReference type="RefSeq" id="XP_001731218.1">
    <property type="nucleotide sequence ID" value="XM_001731166.1"/>
</dbReference>
<evidence type="ECO:0000313" key="8">
    <source>
        <dbReference type="EMBL" id="EDP44004.1"/>
    </source>
</evidence>
<comment type="catalytic activity">
    <reaction evidence="4">
        <text>a 5'-end (N(7)-methyl 5'-triphosphoguanosine)-ribonucleoside in snoRNA + S-adenosyl-L-methionine = a 5'-end (N(2),N(7)-dimethyl 5'-triphosphoguanosine)-ribonucleoside in snoRNA + S-adenosyl-L-homocysteine + H(+)</text>
        <dbReference type="Rhea" id="RHEA:78475"/>
        <dbReference type="Rhea" id="RHEA-COMP:19086"/>
        <dbReference type="Rhea" id="RHEA-COMP:19088"/>
        <dbReference type="ChEBI" id="CHEBI:15378"/>
        <dbReference type="ChEBI" id="CHEBI:57856"/>
        <dbReference type="ChEBI" id="CHEBI:59789"/>
        <dbReference type="ChEBI" id="CHEBI:156461"/>
        <dbReference type="ChEBI" id="CHEBI:172880"/>
    </reaction>
    <physiologicalReaction direction="left-to-right" evidence="4">
        <dbReference type="Rhea" id="RHEA:78476"/>
    </physiologicalReaction>
</comment>
<gene>
    <name evidence="8" type="ORF">MGL_1401</name>
</gene>
<evidence type="ECO:0000256" key="2">
    <source>
        <dbReference type="ARBA" id="ARBA00025783"/>
    </source>
</evidence>
<dbReference type="SUPFAM" id="SSF53335">
    <property type="entry name" value="S-adenosyl-L-methionine-dependent methyltransferases"/>
    <property type="match status" value="1"/>
</dbReference>
<evidence type="ECO:0000256" key="3">
    <source>
        <dbReference type="ARBA" id="ARBA00047418"/>
    </source>
</evidence>
<reference evidence="8 9" key="1">
    <citation type="journal article" date="2007" name="Proc. Natl. Acad. Sci. U.S.A.">
        <title>Dandruff-associated Malassezia genomes reveal convergent and divergent virulence traits shared with plant and human fungal pathogens.</title>
        <authorList>
            <person name="Xu J."/>
            <person name="Saunders C.W."/>
            <person name="Hu P."/>
            <person name="Grant R.A."/>
            <person name="Boekhout T."/>
            <person name="Kuramae E.E."/>
            <person name="Kronstad J.W."/>
            <person name="Deangelis Y.M."/>
            <person name="Reeder N.L."/>
            <person name="Johnstone K.R."/>
            <person name="Leland M."/>
            <person name="Fieno A.M."/>
            <person name="Begley W.M."/>
            <person name="Sun Y."/>
            <person name="Lacey M.P."/>
            <person name="Chaudhary T."/>
            <person name="Keough T."/>
            <person name="Chu L."/>
            <person name="Sears R."/>
            <person name="Yuan B."/>
            <person name="Dawson T.L.Jr."/>
        </authorList>
    </citation>
    <scope>NUCLEOTIDE SEQUENCE [LARGE SCALE GENOMIC DNA]</scope>
    <source>
        <strain evidence="9">ATCC MYA-4612 / CBS 7966</strain>
    </source>
</reference>
<dbReference type="PANTHER" id="PTHR14741">
    <property type="entry name" value="S-ADENOSYLMETHIONINE-DEPENDENT METHYLTRANSFERASE RELATED"/>
    <property type="match status" value="1"/>
</dbReference>
<dbReference type="PANTHER" id="PTHR14741:SF32">
    <property type="entry name" value="TRIMETHYLGUANOSINE SYNTHASE"/>
    <property type="match status" value="1"/>
</dbReference>
<evidence type="ECO:0000256" key="7">
    <source>
        <dbReference type="ARBA" id="ARBA00049790"/>
    </source>
</evidence>
<sequence>MKVPATAWRTKEVERLAEQNAIRHKDELPDNMLKYWRFRHSLFTRFNEGILLDKESWFSVTPEALAYRTAVECQGDVVMDGFCGAGGNVIQFAMTCNHVLGIDIDPVKLEMARRNGEHSTVVF</sequence>
<proteinExistence type="inferred from homology"/>
<organism evidence="8 9">
    <name type="scientific">Malassezia globosa (strain ATCC MYA-4612 / CBS 7966)</name>
    <name type="common">Dandruff-associated fungus</name>
    <dbReference type="NCBI Taxonomy" id="425265"/>
    <lineage>
        <taxon>Eukaryota</taxon>
        <taxon>Fungi</taxon>
        <taxon>Dikarya</taxon>
        <taxon>Basidiomycota</taxon>
        <taxon>Ustilaginomycotina</taxon>
        <taxon>Malasseziomycetes</taxon>
        <taxon>Malasseziales</taxon>
        <taxon>Malasseziaceae</taxon>
        <taxon>Malassezia</taxon>
    </lineage>
</organism>
<name>A8PXC5_MALGO</name>
<dbReference type="OrthoDB" id="194443at2759"/>
<accession>A8PXC5</accession>
<dbReference type="Gene3D" id="3.40.50.150">
    <property type="entry name" value="Vaccinia Virus protein VP39"/>
    <property type="match status" value="1"/>
</dbReference>
<dbReference type="GeneID" id="5855525"/>
<dbReference type="EMBL" id="AAYY01000004">
    <property type="protein sequence ID" value="EDP44004.1"/>
    <property type="molecule type" value="Genomic_DNA"/>
</dbReference>
<comment type="catalytic activity">
    <reaction evidence="5">
        <text>a 5'-end (N(2),N(7)-dimethyl 5'-triphosphoguanosine)-ribonucleoside in snRNA + S-adenosyl-L-methionine = a 5'-end (N(2),N(2),N(7)-trimethyl 5'-triphosphoguanosine)-ribonucleoside in snRNA + S-adenosyl-L-homocysteine + H(+)</text>
        <dbReference type="Rhea" id="RHEA:78479"/>
        <dbReference type="Rhea" id="RHEA-COMP:19087"/>
        <dbReference type="Rhea" id="RHEA-COMP:19089"/>
        <dbReference type="ChEBI" id="CHEBI:15378"/>
        <dbReference type="ChEBI" id="CHEBI:57856"/>
        <dbReference type="ChEBI" id="CHEBI:59789"/>
        <dbReference type="ChEBI" id="CHEBI:167623"/>
        <dbReference type="ChEBI" id="CHEBI:172880"/>
    </reaction>
    <physiologicalReaction direction="left-to-right" evidence="5">
        <dbReference type="Rhea" id="RHEA:78480"/>
    </physiologicalReaction>
</comment>
<evidence type="ECO:0000256" key="6">
    <source>
        <dbReference type="ARBA" id="ARBA00049075"/>
    </source>
</evidence>
<dbReference type="GO" id="GO:0071164">
    <property type="term" value="F:RNA cap trimethylguanosine synthase activity"/>
    <property type="evidence" value="ECO:0007669"/>
    <property type="project" value="TreeGrafter"/>
</dbReference>
<evidence type="ECO:0000256" key="1">
    <source>
        <dbReference type="ARBA" id="ARBA00018517"/>
    </source>
</evidence>
<comment type="catalytic activity">
    <reaction evidence="6">
        <text>a 5'-end (N(7)-methyl 5'-triphosphoguanosine)-ribonucleoside in snRNA + S-adenosyl-L-methionine = a 5'-end (N(2),N(7)-dimethyl 5'-triphosphoguanosine)-ribonucleoside in snRNA + S-adenosyl-L-homocysteine + H(+)</text>
        <dbReference type="Rhea" id="RHEA:78471"/>
        <dbReference type="Rhea" id="RHEA-COMP:19085"/>
        <dbReference type="Rhea" id="RHEA-COMP:19087"/>
        <dbReference type="ChEBI" id="CHEBI:15378"/>
        <dbReference type="ChEBI" id="CHEBI:57856"/>
        <dbReference type="ChEBI" id="CHEBI:59789"/>
        <dbReference type="ChEBI" id="CHEBI:156461"/>
        <dbReference type="ChEBI" id="CHEBI:172880"/>
    </reaction>
    <physiologicalReaction direction="left-to-right" evidence="6">
        <dbReference type="Rhea" id="RHEA:78472"/>
    </physiologicalReaction>
</comment>
<dbReference type="KEGG" id="mgl:MGL_1401"/>
<dbReference type="STRING" id="425265.A8PXC5"/>
<comment type="caution">
    <text evidence="8">The sequence shown here is derived from an EMBL/GenBank/DDBJ whole genome shotgun (WGS) entry which is preliminary data.</text>
</comment>
<dbReference type="Proteomes" id="UP000008837">
    <property type="component" value="Unassembled WGS sequence"/>
</dbReference>
<dbReference type="InterPro" id="IPR019012">
    <property type="entry name" value="RNA_cap_Gua-N2-MeTrfase"/>
</dbReference>
<dbReference type="AlphaFoldDB" id="A8PXC5"/>
<evidence type="ECO:0000256" key="5">
    <source>
        <dbReference type="ARBA" id="ARBA00048763"/>
    </source>
</evidence>
<dbReference type="InParanoid" id="A8PXC5"/>
<comment type="similarity">
    <text evidence="2">Belongs to the methyltransferase superfamily. Trimethylguanosine synthase family.</text>
</comment>
<comment type="catalytic activity">
    <reaction evidence="3">
        <text>a 5'-end (N(2),N(7)-dimethyl 5'-triphosphoguanosine)-ribonucleoside in snoRNA + S-adenosyl-L-methionine = a 5'-end (N(2),N(2),N(7)-trimethyl 5'-triphosphoguanosine)-ribonucleoside in snoRNA + S-adenosyl-L-homocysteine + H(+)</text>
        <dbReference type="Rhea" id="RHEA:78507"/>
        <dbReference type="Rhea" id="RHEA-COMP:19088"/>
        <dbReference type="Rhea" id="RHEA-COMP:19090"/>
        <dbReference type="ChEBI" id="CHEBI:15378"/>
        <dbReference type="ChEBI" id="CHEBI:57856"/>
        <dbReference type="ChEBI" id="CHEBI:59789"/>
        <dbReference type="ChEBI" id="CHEBI:167623"/>
        <dbReference type="ChEBI" id="CHEBI:172880"/>
    </reaction>
    <physiologicalReaction direction="left-to-right" evidence="3">
        <dbReference type="Rhea" id="RHEA:78508"/>
    </physiologicalReaction>
</comment>
<evidence type="ECO:0000313" key="9">
    <source>
        <dbReference type="Proteomes" id="UP000008837"/>
    </source>
</evidence>
<keyword evidence="9" id="KW-1185">Reference proteome</keyword>